<reference evidence="2 5" key="1">
    <citation type="journal article" date="2015" name="ISME J.">
        <title>Elemental sulfur and acetate can support life of a novel strictly anaerobic haloarchaeon.</title>
        <authorList>
            <person name="Sorokin D.Y."/>
            <person name="Kublanov I.V."/>
            <person name="Gavrilov S.N."/>
            <person name="Rojo D."/>
            <person name="Roman P."/>
            <person name="Golyshin P.N."/>
            <person name="Slepak V.Z."/>
            <person name="Smedile F."/>
            <person name="Ferrer M."/>
            <person name="Messina E."/>
            <person name="La Cono V."/>
            <person name="Yakimov M.M."/>
        </authorList>
    </citation>
    <scope>NUCLEOTIDE SEQUENCE [LARGE SCALE GENOMIC DNA]</scope>
    <source>
        <strain evidence="2 5">HSR2</strain>
    </source>
</reference>
<evidence type="ECO:0000313" key="5">
    <source>
        <dbReference type="Proteomes" id="UP000069906"/>
    </source>
</evidence>
<sequence length="127" mass="13951">MARGFAVVSGTRPAERPVANLIPPALVPGRDSRGTSNTRTHRESHRNRGRLLLPWRVCPWASAPSRGRDTGPAHRVLPRSGCAGFARPITWVPIRCTASRYLKTGRGRAHALHPRPRWGGELALSLL</sequence>
<dbReference type="KEGG" id="hsu:HLASF_0341"/>
<evidence type="ECO:0000313" key="4">
    <source>
        <dbReference type="Proteomes" id="UP000060390"/>
    </source>
</evidence>
<dbReference type="STRING" id="1604004.HLASA_0340"/>
<feature type="region of interest" description="Disordered" evidence="1">
    <location>
        <begin position="22"/>
        <end position="46"/>
    </location>
</feature>
<dbReference type="HOGENOM" id="CLU_1965473_0_0_2"/>
<reference evidence="4" key="2">
    <citation type="submission" date="2015-05" db="EMBL/GenBank/DDBJ databases">
        <title>Complete genome sequence of Halanaeroarchaeum sulfurireducens type strain M27-SA2, a sulfate-reducer haloarchaeon from marine anoxic lake Medee.</title>
        <authorList>
            <person name="Messina E."/>
            <person name="Kublanov I.V."/>
            <person name="Toshchakov S."/>
            <person name="Arcadi E."/>
            <person name="La Spada G."/>
            <person name="La Cono V."/>
            <person name="Yakimov M.M."/>
        </authorList>
    </citation>
    <scope>NUCLEOTIDE SEQUENCE [LARGE SCALE GENOMIC DNA]</scope>
    <source>
        <strain evidence="4">M27-SA2</strain>
    </source>
</reference>
<evidence type="ECO:0000313" key="2">
    <source>
        <dbReference type="EMBL" id="AKH96847.1"/>
    </source>
</evidence>
<dbReference type="EMBL" id="CP011564">
    <property type="protein sequence ID" value="ALG81249.1"/>
    <property type="molecule type" value="Genomic_DNA"/>
</dbReference>
<dbReference type="AlphaFoldDB" id="A0A0F7P7Z9"/>
<dbReference type="KEGG" id="hsf:HLASA_0340"/>
<dbReference type="Proteomes" id="UP000069906">
    <property type="component" value="Chromosome"/>
</dbReference>
<name>A0A0F7P7Z9_9EURY</name>
<protein>
    <submittedName>
        <fullName evidence="2">Uncharacterized protein</fullName>
    </submittedName>
</protein>
<reference evidence="3 4" key="3">
    <citation type="journal article" date="2016" name="Stand. Genomic Sci.">
        <title>Complete genome sequence of 'Halanaeroarchaeum sulfurireducens' M27-SA2, a sulfur-reducing and acetate-oxidizing haloarchaeon from the deep-sea hypersaline anoxic lake Medee.</title>
        <authorList>
            <person name="Messina E."/>
            <person name="Sorokin D.Y."/>
            <person name="Kublanov I.V."/>
            <person name="Toshchakov S."/>
            <person name="Lopatina A."/>
            <person name="Arcadi E."/>
            <person name="Smedile F."/>
            <person name="La Spada G."/>
            <person name="La Cono V."/>
            <person name="Yakimov M.M."/>
        </authorList>
    </citation>
    <scope>NUCLEOTIDE SEQUENCE [LARGE SCALE GENOMIC DNA]</scope>
    <source>
        <strain evidence="3 4">M27-SA2</strain>
    </source>
</reference>
<gene>
    <name evidence="3" type="ORF">HLASA_0340</name>
    <name evidence="2" type="ORF">HLASF_0341</name>
</gene>
<proteinExistence type="predicted"/>
<accession>A0A0F7P7Z9</accession>
<keyword evidence="5" id="KW-1185">Reference proteome</keyword>
<organism evidence="2 5">
    <name type="scientific">Halanaeroarchaeum sulfurireducens</name>
    <dbReference type="NCBI Taxonomy" id="1604004"/>
    <lineage>
        <taxon>Archaea</taxon>
        <taxon>Methanobacteriati</taxon>
        <taxon>Methanobacteriota</taxon>
        <taxon>Stenosarchaea group</taxon>
        <taxon>Halobacteria</taxon>
        <taxon>Halobacteriales</taxon>
        <taxon>Halobacteriaceae</taxon>
        <taxon>Halanaeroarchaeum</taxon>
    </lineage>
</organism>
<dbReference type="Proteomes" id="UP000060390">
    <property type="component" value="Chromosome"/>
</dbReference>
<evidence type="ECO:0000313" key="3">
    <source>
        <dbReference type="EMBL" id="ALG81249.1"/>
    </source>
</evidence>
<dbReference type="EMBL" id="CP008874">
    <property type="protein sequence ID" value="AKH96847.1"/>
    <property type="molecule type" value="Genomic_DNA"/>
</dbReference>
<evidence type="ECO:0000256" key="1">
    <source>
        <dbReference type="SAM" id="MobiDB-lite"/>
    </source>
</evidence>